<gene>
    <name evidence="1" type="ORF">PROFUN_01836</name>
</gene>
<proteinExistence type="predicted"/>
<accession>A0A2P6NYT1</accession>
<evidence type="ECO:0000313" key="2">
    <source>
        <dbReference type="Proteomes" id="UP000241769"/>
    </source>
</evidence>
<name>A0A2P6NYT1_9EUKA</name>
<dbReference type="AlphaFoldDB" id="A0A2P6NYT1"/>
<evidence type="ECO:0000313" key="1">
    <source>
        <dbReference type="EMBL" id="PRP89116.1"/>
    </source>
</evidence>
<dbReference type="EMBL" id="MDYQ01000005">
    <property type="protein sequence ID" value="PRP89116.1"/>
    <property type="molecule type" value="Genomic_DNA"/>
</dbReference>
<sequence>MTRQGEETIGISNTGVTKTSRALRQINQTNKSTDSYLWKISNGLVAVQSTGERSWLSYDVNGGRVSGQKAAKPATAQLWTLNVIAGPLDQYPLDRECLNATVPLLTVGDAGSSGCLDQPQRALRG</sequence>
<keyword evidence="2" id="KW-1185">Reference proteome</keyword>
<comment type="caution">
    <text evidence="1">The sequence shown here is derived from an EMBL/GenBank/DDBJ whole genome shotgun (WGS) entry which is preliminary data.</text>
</comment>
<organism evidence="1 2">
    <name type="scientific">Planoprotostelium fungivorum</name>
    <dbReference type="NCBI Taxonomy" id="1890364"/>
    <lineage>
        <taxon>Eukaryota</taxon>
        <taxon>Amoebozoa</taxon>
        <taxon>Evosea</taxon>
        <taxon>Variosea</taxon>
        <taxon>Cavosteliida</taxon>
        <taxon>Cavosteliaceae</taxon>
        <taxon>Planoprotostelium</taxon>
    </lineage>
</organism>
<dbReference type="Proteomes" id="UP000241769">
    <property type="component" value="Unassembled WGS sequence"/>
</dbReference>
<reference evidence="1 2" key="1">
    <citation type="journal article" date="2018" name="Genome Biol. Evol.">
        <title>Multiple Roots of Fruiting Body Formation in Amoebozoa.</title>
        <authorList>
            <person name="Hillmann F."/>
            <person name="Forbes G."/>
            <person name="Novohradska S."/>
            <person name="Ferling I."/>
            <person name="Riege K."/>
            <person name="Groth M."/>
            <person name="Westermann M."/>
            <person name="Marz M."/>
            <person name="Spaller T."/>
            <person name="Winckler T."/>
            <person name="Schaap P."/>
            <person name="Glockner G."/>
        </authorList>
    </citation>
    <scope>NUCLEOTIDE SEQUENCE [LARGE SCALE GENOMIC DNA]</scope>
    <source>
        <strain evidence="1 2">Jena</strain>
    </source>
</reference>
<dbReference type="InParanoid" id="A0A2P6NYT1"/>
<protein>
    <submittedName>
        <fullName evidence="1">Uncharacterized protein</fullName>
    </submittedName>
</protein>